<dbReference type="InterPro" id="IPR013087">
    <property type="entry name" value="Znf_C2H2_type"/>
</dbReference>
<dbReference type="InterPro" id="IPR018289">
    <property type="entry name" value="MULE_transposase_dom"/>
</dbReference>
<reference evidence="3" key="1">
    <citation type="submission" date="2020-08" db="EMBL/GenBank/DDBJ databases">
        <title>Multicomponent nature underlies the extraordinary mechanical properties of spider dragline silk.</title>
        <authorList>
            <person name="Kono N."/>
            <person name="Nakamura H."/>
            <person name="Mori M."/>
            <person name="Yoshida Y."/>
            <person name="Ohtoshi R."/>
            <person name="Malay A.D."/>
            <person name="Moran D.A.P."/>
            <person name="Tomita M."/>
            <person name="Numata K."/>
            <person name="Arakawa K."/>
        </authorList>
    </citation>
    <scope>NUCLEOTIDE SEQUENCE</scope>
</reference>
<dbReference type="PROSITE" id="PS50157">
    <property type="entry name" value="ZINC_FINGER_C2H2_2"/>
    <property type="match status" value="1"/>
</dbReference>
<dbReference type="Pfam" id="PF10551">
    <property type="entry name" value="MULE"/>
    <property type="match status" value="1"/>
</dbReference>
<dbReference type="Proteomes" id="UP000887013">
    <property type="component" value="Unassembled WGS sequence"/>
</dbReference>
<dbReference type="InterPro" id="IPR052797">
    <property type="entry name" value="RegFact_GeneExpr_CellDeath"/>
</dbReference>
<dbReference type="EMBL" id="BMAW01080501">
    <property type="protein sequence ID" value="GFU19937.1"/>
    <property type="molecule type" value="Genomic_DNA"/>
</dbReference>
<dbReference type="GO" id="GO:0008270">
    <property type="term" value="F:zinc ion binding"/>
    <property type="evidence" value="ECO:0007669"/>
    <property type="project" value="UniProtKB-KW"/>
</dbReference>
<keyword evidence="1" id="KW-0479">Metal-binding</keyword>
<proteinExistence type="predicted"/>
<keyword evidence="1" id="KW-0863">Zinc-finger</keyword>
<sequence length="669" mass="78145">MDKTCFLCDKSFSSASNLRRHARLSHNVENKVESTHNIAIEKETKKFDTYEAFKIWKEDVERQTTALYVKNTGSKFNNMKKRTFIVIAKGFYNARGDKKRTIKMAGSNKINGNCPSKMKVREDNENQVYVEFTKTHLGHGKDLGRKQITREQKDELARKLEKKIPIETILDEIRDSFIDKLERIHLVTLKDLLNLKAEYSISSEGIMDTNDVVSVGKWVHSLQGRENSPVILLKDQNIYDEDLYPGLKAEDFLLVIMNSCHREMLNVYGNDTICLDFTHGMNAYGFDLAAILVLDDKRKGFPVAFILSNRQDSKALPLAFVAIKEYVSISPKVMMTDDTESFLNAWRTVFGVSEKRLLCTWHVDRSWRRNISKLIKRPENQVEAYKVVRCLLIETDEEAFSIMLKEALKIFSEKDELREFGNYFEHMYCKRTEAWAYCYRKWLTNIHIESRHWTIKYVYLQGKKGKRLDRALFYLMKFVRDRVFDRLICLEKGKISSKIAQLRKRHKVDQELTSLCIRKNEEEWSVASTKIDEEEMVICEDRKFLEKATLVDNLKATTTRKKTSKEEFQKKCRELTNKINKTPPEQYDNVSRLLQNTLDSPHFFPQANEEAVPKNVNKEPPNKKIKTQRYVLTKKKTAQKASITFRKPTQEECQSISSSLVLTAKTKQV</sequence>
<dbReference type="PANTHER" id="PTHR33936">
    <property type="entry name" value="PROTEIN CBG17840"/>
    <property type="match status" value="1"/>
</dbReference>
<dbReference type="AlphaFoldDB" id="A0A8X6UH95"/>
<accession>A0A8X6UH95</accession>
<evidence type="ECO:0000313" key="3">
    <source>
        <dbReference type="EMBL" id="GFU19937.1"/>
    </source>
</evidence>
<organism evidence="3 4">
    <name type="scientific">Nephila pilipes</name>
    <name type="common">Giant wood spider</name>
    <name type="synonym">Nephila maculata</name>
    <dbReference type="NCBI Taxonomy" id="299642"/>
    <lineage>
        <taxon>Eukaryota</taxon>
        <taxon>Metazoa</taxon>
        <taxon>Ecdysozoa</taxon>
        <taxon>Arthropoda</taxon>
        <taxon>Chelicerata</taxon>
        <taxon>Arachnida</taxon>
        <taxon>Araneae</taxon>
        <taxon>Araneomorphae</taxon>
        <taxon>Entelegynae</taxon>
        <taxon>Araneoidea</taxon>
        <taxon>Nephilidae</taxon>
        <taxon>Nephila</taxon>
    </lineage>
</organism>
<keyword evidence="4" id="KW-1185">Reference proteome</keyword>
<evidence type="ECO:0000259" key="2">
    <source>
        <dbReference type="PROSITE" id="PS50157"/>
    </source>
</evidence>
<protein>
    <recommendedName>
        <fullName evidence="2">C2H2-type domain-containing protein</fullName>
    </recommendedName>
</protein>
<evidence type="ECO:0000313" key="4">
    <source>
        <dbReference type="Proteomes" id="UP000887013"/>
    </source>
</evidence>
<dbReference type="PANTHER" id="PTHR33936:SF24">
    <property type="entry name" value="C2H2-TYPE DOMAIN-CONTAINING PROTEIN"/>
    <property type="match status" value="1"/>
</dbReference>
<gene>
    <name evidence="3" type="ORF">NPIL_320951</name>
</gene>
<dbReference type="PROSITE" id="PS00028">
    <property type="entry name" value="ZINC_FINGER_C2H2_1"/>
    <property type="match status" value="1"/>
</dbReference>
<evidence type="ECO:0000256" key="1">
    <source>
        <dbReference type="PROSITE-ProRule" id="PRU00042"/>
    </source>
</evidence>
<keyword evidence="1" id="KW-0862">Zinc</keyword>
<comment type="caution">
    <text evidence="3">The sequence shown here is derived from an EMBL/GenBank/DDBJ whole genome shotgun (WGS) entry which is preliminary data.</text>
</comment>
<dbReference type="OrthoDB" id="6430138at2759"/>
<name>A0A8X6UH95_NEPPI</name>
<feature type="domain" description="C2H2-type" evidence="2">
    <location>
        <begin position="3"/>
        <end position="31"/>
    </location>
</feature>